<protein>
    <submittedName>
        <fullName evidence="2">Regulator of nucleoside diphosphate kinase</fullName>
    </submittedName>
</protein>
<dbReference type="GO" id="GO:0003677">
    <property type="term" value="F:DNA binding"/>
    <property type="evidence" value="ECO:0007669"/>
    <property type="project" value="InterPro"/>
</dbReference>
<keyword evidence="2" id="KW-0418">Kinase</keyword>
<dbReference type="SUPFAM" id="SSF54534">
    <property type="entry name" value="FKBP-like"/>
    <property type="match status" value="1"/>
</dbReference>
<evidence type="ECO:0000313" key="3">
    <source>
        <dbReference type="Proteomes" id="UP000464657"/>
    </source>
</evidence>
<dbReference type="InterPro" id="IPR023459">
    <property type="entry name" value="Tscrpt_elong_fac_GreA/B_fam"/>
</dbReference>
<gene>
    <name evidence="2" type="primary">rnk</name>
    <name evidence="2" type="ORF">IMCC3317_47110</name>
</gene>
<dbReference type="PANTHER" id="PTHR30437">
    <property type="entry name" value="TRANSCRIPTION ELONGATION FACTOR GREA"/>
    <property type="match status" value="1"/>
</dbReference>
<dbReference type="GO" id="GO:0032784">
    <property type="term" value="P:regulation of DNA-templated transcription elongation"/>
    <property type="evidence" value="ECO:0007669"/>
    <property type="project" value="InterPro"/>
</dbReference>
<proteinExistence type="predicted"/>
<dbReference type="AlphaFoldDB" id="A0A7L4ZS29"/>
<dbReference type="KEGG" id="kan:IMCC3317_47110"/>
<dbReference type="Gene3D" id="3.10.50.30">
    <property type="entry name" value="Transcription elongation factor, GreA/GreB, C-terminal domain"/>
    <property type="match status" value="1"/>
</dbReference>
<reference evidence="2 3" key="1">
    <citation type="journal article" date="2013" name="Int. J. Syst. Evol. Microbiol.">
        <title>Kordia antarctica sp. nov., isolated from Antarctic seawater.</title>
        <authorList>
            <person name="Baek K."/>
            <person name="Choi A."/>
            <person name="Kang I."/>
            <person name="Lee K."/>
            <person name="Cho J.C."/>
        </authorList>
    </citation>
    <scope>NUCLEOTIDE SEQUENCE [LARGE SCALE GENOMIC DNA]</scope>
    <source>
        <strain evidence="2 3">IMCC3317</strain>
    </source>
</reference>
<dbReference type="EMBL" id="CP019288">
    <property type="protein sequence ID" value="QHI39301.1"/>
    <property type="molecule type" value="Genomic_DNA"/>
</dbReference>
<accession>A0A7L4ZS29</accession>
<dbReference type="Proteomes" id="UP000464657">
    <property type="component" value="Chromosome"/>
</dbReference>
<feature type="domain" description="Transcription elongation factor GreA/GreB C-terminal" evidence="1">
    <location>
        <begin position="54"/>
        <end position="126"/>
    </location>
</feature>
<evidence type="ECO:0000313" key="2">
    <source>
        <dbReference type="EMBL" id="QHI39301.1"/>
    </source>
</evidence>
<dbReference type="InterPro" id="IPR036953">
    <property type="entry name" value="GreA/GreB_C_sf"/>
</dbReference>
<keyword evidence="3" id="KW-1185">Reference proteome</keyword>
<sequence>MKYGSLILEKKEYVFLKRILNISGYVEDFEVQNSFQQLNNDLKNAHILDEEEMPTDVIRFNSSVLVSSDKGWKKTLQIVIPAEKDVENSKISILTPIGAALFGHAEEDVIQCNFSGGEQKLTVEVVTLEDNYKKIEVPI</sequence>
<dbReference type="RefSeq" id="WP_160131783.1">
    <property type="nucleotide sequence ID" value="NZ_CP019288.1"/>
</dbReference>
<name>A0A7L4ZS29_9FLAO</name>
<dbReference type="GO" id="GO:0016301">
    <property type="term" value="F:kinase activity"/>
    <property type="evidence" value="ECO:0007669"/>
    <property type="project" value="UniProtKB-KW"/>
</dbReference>
<dbReference type="InterPro" id="IPR001437">
    <property type="entry name" value="Tscrpt_elong_fac_GreA/B_C"/>
</dbReference>
<dbReference type="GO" id="GO:0070063">
    <property type="term" value="F:RNA polymerase binding"/>
    <property type="evidence" value="ECO:0007669"/>
    <property type="project" value="InterPro"/>
</dbReference>
<evidence type="ECO:0000259" key="1">
    <source>
        <dbReference type="Pfam" id="PF01272"/>
    </source>
</evidence>
<keyword evidence="2" id="KW-0808">Transferase</keyword>
<dbReference type="Pfam" id="PF01272">
    <property type="entry name" value="GreA_GreB"/>
    <property type="match status" value="1"/>
</dbReference>
<dbReference type="PANTHER" id="PTHR30437:SF5">
    <property type="entry name" value="REGULATOR OF NUCLEOSIDE DIPHOSPHATE KINASE"/>
    <property type="match status" value="1"/>
</dbReference>
<dbReference type="OrthoDB" id="192847at2"/>
<dbReference type="GO" id="GO:0006354">
    <property type="term" value="P:DNA-templated transcription elongation"/>
    <property type="evidence" value="ECO:0007669"/>
    <property type="project" value="TreeGrafter"/>
</dbReference>
<organism evidence="2 3">
    <name type="scientific">Kordia antarctica</name>
    <dbReference type="NCBI Taxonomy" id="1218801"/>
    <lineage>
        <taxon>Bacteria</taxon>
        <taxon>Pseudomonadati</taxon>
        <taxon>Bacteroidota</taxon>
        <taxon>Flavobacteriia</taxon>
        <taxon>Flavobacteriales</taxon>
        <taxon>Flavobacteriaceae</taxon>
        <taxon>Kordia</taxon>
    </lineage>
</organism>